<evidence type="ECO:0000313" key="2">
    <source>
        <dbReference type="Proteomes" id="UP000198916"/>
    </source>
</evidence>
<protein>
    <submittedName>
        <fullName evidence="1">Uncharacterized protein</fullName>
    </submittedName>
</protein>
<dbReference type="OrthoDB" id="1001813at2"/>
<dbReference type="RefSeq" id="WP_090603267.1">
    <property type="nucleotide sequence ID" value="NZ_FNZR01000002.1"/>
</dbReference>
<name>A0A1H7IF46_9SPHI</name>
<evidence type="ECO:0000313" key="1">
    <source>
        <dbReference type="EMBL" id="SEK60150.1"/>
    </source>
</evidence>
<dbReference type="STRING" id="332977.SAMN05421740_102192"/>
<organism evidence="1 2">
    <name type="scientific">Parapedobacter koreensis</name>
    <dbReference type="NCBI Taxonomy" id="332977"/>
    <lineage>
        <taxon>Bacteria</taxon>
        <taxon>Pseudomonadati</taxon>
        <taxon>Bacteroidota</taxon>
        <taxon>Sphingobacteriia</taxon>
        <taxon>Sphingobacteriales</taxon>
        <taxon>Sphingobacteriaceae</taxon>
        <taxon>Parapedobacter</taxon>
    </lineage>
</organism>
<dbReference type="EMBL" id="FNZR01000002">
    <property type="protein sequence ID" value="SEK60150.1"/>
    <property type="molecule type" value="Genomic_DNA"/>
</dbReference>
<reference evidence="2" key="1">
    <citation type="submission" date="2016-10" db="EMBL/GenBank/DDBJ databases">
        <authorList>
            <person name="Varghese N."/>
            <person name="Submissions S."/>
        </authorList>
    </citation>
    <scope>NUCLEOTIDE SEQUENCE [LARGE SCALE GENOMIC DNA]</scope>
    <source>
        <strain evidence="2">Jip14</strain>
    </source>
</reference>
<gene>
    <name evidence="1" type="ORF">SAMN05421740_102192</name>
</gene>
<dbReference type="AlphaFoldDB" id="A0A1H7IF46"/>
<dbReference type="Proteomes" id="UP000198916">
    <property type="component" value="Unassembled WGS sequence"/>
</dbReference>
<accession>A0A1H7IF46</accession>
<proteinExistence type="predicted"/>
<sequence>MKARLCPLIAIFQLALLLGMLTSNMLFMHSHVANGRIIIHVHPYPLDDDGRVKQHPHNGDELYRLDILFAATFLGGETLDGIDALLFGHAVCHVAFPLPQSIQSPVPEIFYLRGPPKGNA</sequence>
<keyword evidence="2" id="KW-1185">Reference proteome</keyword>